<dbReference type="PANTHER" id="PTHR10048">
    <property type="entry name" value="PHOSPHATIDYLINOSITOL KINASE"/>
    <property type="match status" value="1"/>
</dbReference>
<dbReference type="InterPro" id="IPR015433">
    <property type="entry name" value="PI3/4_kinase"/>
</dbReference>
<evidence type="ECO:0000313" key="4">
    <source>
        <dbReference type="EMBL" id="TNV83483.1"/>
    </source>
</evidence>
<comment type="caution">
    <text evidence="4">The sequence shown here is derived from an EMBL/GenBank/DDBJ whole genome shotgun (WGS) entry which is preliminary data.</text>
</comment>
<dbReference type="GO" id="GO:0004430">
    <property type="term" value="F:1-phosphatidylinositol 4-kinase activity"/>
    <property type="evidence" value="ECO:0007669"/>
    <property type="project" value="TreeGrafter"/>
</dbReference>
<feature type="domain" description="PI3K/PI4K catalytic" evidence="3">
    <location>
        <begin position="18"/>
        <end position="307"/>
    </location>
</feature>
<keyword evidence="2" id="KW-0418">Kinase</keyword>
<dbReference type="AlphaFoldDB" id="A0A8J8NXQ1"/>
<dbReference type="SMART" id="SM00146">
    <property type="entry name" value="PI3Kc"/>
    <property type="match status" value="1"/>
</dbReference>
<dbReference type="OrthoDB" id="10264149at2759"/>
<evidence type="ECO:0000256" key="2">
    <source>
        <dbReference type="ARBA" id="ARBA00022777"/>
    </source>
</evidence>
<dbReference type="PROSITE" id="PS50290">
    <property type="entry name" value="PI3_4_KINASE_3"/>
    <property type="match status" value="1"/>
</dbReference>
<dbReference type="InterPro" id="IPR000403">
    <property type="entry name" value="PI3/4_kinase_cat_dom"/>
</dbReference>
<proteinExistence type="predicted"/>
<protein>
    <recommendedName>
        <fullName evidence="3">PI3K/PI4K catalytic domain-containing protein</fullName>
    </recommendedName>
</protein>
<dbReference type="GO" id="GO:0005737">
    <property type="term" value="C:cytoplasm"/>
    <property type="evidence" value="ECO:0007669"/>
    <property type="project" value="TreeGrafter"/>
</dbReference>
<dbReference type="InterPro" id="IPR036940">
    <property type="entry name" value="PI3/4_kinase_cat_sf"/>
</dbReference>
<name>A0A8J8NXQ1_HALGN</name>
<dbReference type="EMBL" id="RRYP01003790">
    <property type="protein sequence ID" value="TNV83483.1"/>
    <property type="molecule type" value="Genomic_DNA"/>
</dbReference>
<dbReference type="GO" id="GO:0048015">
    <property type="term" value="P:phosphatidylinositol-mediated signaling"/>
    <property type="evidence" value="ECO:0007669"/>
    <property type="project" value="TreeGrafter"/>
</dbReference>
<dbReference type="GO" id="GO:0016020">
    <property type="term" value="C:membrane"/>
    <property type="evidence" value="ECO:0007669"/>
    <property type="project" value="TreeGrafter"/>
</dbReference>
<keyword evidence="1" id="KW-0808">Transferase</keyword>
<dbReference type="Gene3D" id="3.30.1010.10">
    <property type="entry name" value="Phosphatidylinositol 3-kinase Catalytic Subunit, Chain A, domain 4"/>
    <property type="match status" value="1"/>
</dbReference>
<gene>
    <name evidence="4" type="ORF">FGO68_gene10323</name>
</gene>
<dbReference type="Pfam" id="PF00454">
    <property type="entry name" value="PI3_PI4_kinase"/>
    <property type="match status" value="1"/>
</dbReference>
<sequence>MKELWQDVESKYATLFKEQQLTSVSSQELGASQESLPDLKYRIMPVIAKANDDLRQEVMAMQLMRRVKGVFEGRGETGLWLRPYEIMVTSGSAGFIEFIPDTISVDQLKKKFPRDAGWTLLTYYEKRYGDLHFKEAQINFIQSLAAYSLFNYLFNVKDRHNGNILLDAEGHLLHIDFGFMLQSSPGNFNFETAPFKLTQEYLQLMDQPSYAEDGRMVDSQEYQYFKSLIVKGLLILYECFESEGISNIIEVMLLLRGGTMPSLGLQYAGDMPDCIKNSQTVLSEIRTRLTAPKLSQYLKAPGANQNEAKYRAYIEYVELLIKKSTSSWATSNYDRYQAITNGIEK</sequence>
<organism evidence="4 5">
    <name type="scientific">Halteria grandinella</name>
    <dbReference type="NCBI Taxonomy" id="5974"/>
    <lineage>
        <taxon>Eukaryota</taxon>
        <taxon>Sar</taxon>
        <taxon>Alveolata</taxon>
        <taxon>Ciliophora</taxon>
        <taxon>Intramacronucleata</taxon>
        <taxon>Spirotrichea</taxon>
        <taxon>Stichotrichia</taxon>
        <taxon>Sporadotrichida</taxon>
        <taxon>Halteriidae</taxon>
        <taxon>Halteria</taxon>
    </lineage>
</organism>
<evidence type="ECO:0000256" key="1">
    <source>
        <dbReference type="ARBA" id="ARBA00022679"/>
    </source>
</evidence>
<keyword evidence="5" id="KW-1185">Reference proteome</keyword>
<dbReference type="PANTHER" id="PTHR10048:SF22">
    <property type="entry name" value="PHOSPHATIDYLINOSITOL 4-KINASE BETA"/>
    <property type="match status" value="1"/>
</dbReference>
<dbReference type="InterPro" id="IPR011009">
    <property type="entry name" value="Kinase-like_dom_sf"/>
</dbReference>
<dbReference type="PROSITE" id="PS00915">
    <property type="entry name" value="PI3_4_KINASE_1"/>
    <property type="match status" value="1"/>
</dbReference>
<accession>A0A8J8NXQ1</accession>
<dbReference type="GO" id="GO:0046854">
    <property type="term" value="P:phosphatidylinositol phosphate biosynthetic process"/>
    <property type="evidence" value="ECO:0007669"/>
    <property type="project" value="InterPro"/>
</dbReference>
<dbReference type="SUPFAM" id="SSF56112">
    <property type="entry name" value="Protein kinase-like (PK-like)"/>
    <property type="match status" value="1"/>
</dbReference>
<dbReference type="Gene3D" id="1.10.1070.11">
    <property type="entry name" value="Phosphatidylinositol 3-/4-kinase, catalytic domain"/>
    <property type="match status" value="1"/>
</dbReference>
<evidence type="ECO:0000259" key="3">
    <source>
        <dbReference type="PROSITE" id="PS50290"/>
    </source>
</evidence>
<dbReference type="Proteomes" id="UP000785679">
    <property type="component" value="Unassembled WGS sequence"/>
</dbReference>
<reference evidence="4" key="1">
    <citation type="submission" date="2019-06" db="EMBL/GenBank/DDBJ databases">
        <authorList>
            <person name="Zheng W."/>
        </authorList>
    </citation>
    <scope>NUCLEOTIDE SEQUENCE</scope>
    <source>
        <strain evidence="4">QDHG01</strain>
    </source>
</reference>
<dbReference type="InterPro" id="IPR018936">
    <property type="entry name" value="PI3/4_kinase_CS"/>
</dbReference>
<evidence type="ECO:0000313" key="5">
    <source>
        <dbReference type="Proteomes" id="UP000785679"/>
    </source>
</evidence>